<evidence type="ECO:0000256" key="3">
    <source>
        <dbReference type="ARBA" id="ARBA00011738"/>
    </source>
</evidence>
<evidence type="ECO:0000256" key="4">
    <source>
        <dbReference type="ARBA" id="ARBA00022516"/>
    </source>
</evidence>
<organism evidence="12 13">
    <name type="scientific">Actinomadura rudentiformis</name>
    <dbReference type="NCBI Taxonomy" id="359158"/>
    <lineage>
        <taxon>Bacteria</taxon>
        <taxon>Bacillati</taxon>
        <taxon>Actinomycetota</taxon>
        <taxon>Actinomycetes</taxon>
        <taxon>Streptosporangiales</taxon>
        <taxon>Thermomonosporaceae</taxon>
        <taxon>Actinomadura</taxon>
    </lineage>
</organism>
<evidence type="ECO:0000313" key="12">
    <source>
        <dbReference type="EMBL" id="KAB2342385.1"/>
    </source>
</evidence>
<keyword evidence="13" id="KW-1185">Reference proteome</keyword>
<dbReference type="PANTHER" id="PTHR31155">
    <property type="entry name" value="ACYL- ACYL-CARRIER-PROTEIN DESATURASE-RELATED"/>
    <property type="match status" value="1"/>
</dbReference>
<feature type="binding site" evidence="11">
    <location>
        <position position="194"/>
    </location>
    <ligand>
        <name>Fe cation</name>
        <dbReference type="ChEBI" id="CHEBI:24875"/>
        <label>2</label>
    </ligand>
</feature>
<keyword evidence="10" id="KW-0275">Fatty acid biosynthesis</keyword>
<evidence type="ECO:0000256" key="2">
    <source>
        <dbReference type="ARBA" id="ARBA00008749"/>
    </source>
</evidence>
<dbReference type="Pfam" id="PF03405">
    <property type="entry name" value="FA_desaturase_2"/>
    <property type="match status" value="1"/>
</dbReference>
<proteinExistence type="inferred from homology"/>
<feature type="binding site" evidence="11">
    <location>
        <position position="111"/>
    </location>
    <ligand>
        <name>Fe cation</name>
        <dbReference type="ChEBI" id="CHEBI:24875"/>
        <label>2</label>
    </ligand>
</feature>
<comment type="subunit">
    <text evidence="3">Homodimer.</text>
</comment>
<dbReference type="Gene3D" id="1.10.620.20">
    <property type="entry name" value="Ribonucleotide Reductase, subunit A"/>
    <property type="match status" value="1"/>
</dbReference>
<evidence type="ECO:0000256" key="8">
    <source>
        <dbReference type="ARBA" id="ARBA00023004"/>
    </source>
</evidence>
<dbReference type="InterPro" id="IPR009078">
    <property type="entry name" value="Ferritin-like_SF"/>
</dbReference>
<dbReference type="SUPFAM" id="SSF47240">
    <property type="entry name" value="Ferritin-like"/>
    <property type="match status" value="1"/>
</dbReference>
<comment type="cofactor">
    <cofactor evidence="1">
        <name>Fe(2+)</name>
        <dbReference type="ChEBI" id="CHEBI:29033"/>
    </cofactor>
</comment>
<evidence type="ECO:0000256" key="6">
    <source>
        <dbReference type="ARBA" id="ARBA00022832"/>
    </source>
</evidence>
<dbReference type="GO" id="GO:0045300">
    <property type="term" value="F:stearoyl-[ACP] desaturase activity"/>
    <property type="evidence" value="ECO:0007669"/>
    <property type="project" value="InterPro"/>
</dbReference>
<feature type="binding site" evidence="11">
    <location>
        <position position="197"/>
    </location>
    <ligand>
        <name>Fe cation</name>
        <dbReference type="ChEBI" id="CHEBI:24875"/>
        <label>2</label>
    </ligand>
</feature>
<keyword evidence="7" id="KW-0560">Oxidoreductase</keyword>
<feature type="binding site" evidence="11">
    <location>
        <position position="111"/>
    </location>
    <ligand>
        <name>Fe cation</name>
        <dbReference type="ChEBI" id="CHEBI:24875"/>
        <label>1</label>
    </ligand>
</feature>
<accession>A0A6H9YBJ8</accession>
<feature type="binding site" evidence="11">
    <location>
        <position position="80"/>
    </location>
    <ligand>
        <name>Fe cation</name>
        <dbReference type="ChEBI" id="CHEBI:24875"/>
        <label>1</label>
    </ligand>
</feature>
<dbReference type="AlphaFoldDB" id="A0A6H9YBJ8"/>
<evidence type="ECO:0000256" key="1">
    <source>
        <dbReference type="ARBA" id="ARBA00001954"/>
    </source>
</evidence>
<keyword evidence="8 11" id="KW-0408">Iron</keyword>
<keyword evidence="6" id="KW-0276">Fatty acid metabolism</keyword>
<dbReference type="GO" id="GO:0046872">
    <property type="term" value="F:metal ion binding"/>
    <property type="evidence" value="ECO:0007669"/>
    <property type="project" value="UniProtKB-KW"/>
</dbReference>
<evidence type="ECO:0000256" key="7">
    <source>
        <dbReference type="ARBA" id="ARBA00023002"/>
    </source>
</evidence>
<dbReference type="GO" id="GO:0005829">
    <property type="term" value="C:cytosol"/>
    <property type="evidence" value="ECO:0007669"/>
    <property type="project" value="TreeGrafter"/>
</dbReference>
<evidence type="ECO:0000313" key="13">
    <source>
        <dbReference type="Proteomes" id="UP000468735"/>
    </source>
</evidence>
<keyword evidence="5 11" id="KW-0479">Metal-binding</keyword>
<evidence type="ECO:0000256" key="5">
    <source>
        <dbReference type="ARBA" id="ARBA00022723"/>
    </source>
</evidence>
<keyword evidence="4" id="KW-0444">Lipid biosynthesis</keyword>
<comment type="caution">
    <text evidence="12">The sequence shown here is derived from an EMBL/GenBank/DDBJ whole genome shotgun (WGS) entry which is preliminary data.</text>
</comment>
<protein>
    <submittedName>
        <fullName evidence="12">Acyl-ACP desaturase</fullName>
    </submittedName>
</protein>
<dbReference type="Proteomes" id="UP000468735">
    <property type="component" value="Unassembled WGS sequence"/>
</dbReference>
<dbReference type="InterPro" id="IPR012348">
    <property type="entry name" value="RNR-like"/>
</dbReference>
<dbReference type="CDD" id="cd01050">
    <property type="entry name" value="Acyl_ACP_Desat"/>
    <property type="match status" value="1"/>
</dbReference>
<comment type="similarity">
    <text evidence="2">Belongs to the fatty acid desaturase type 2 family.</text>
</comment>
<keyword evidence="9" id="KW-0443">Lipid metabolism</keyword>
<gene>
    <name evidence="12" type="ORF">F8566_38170</name>
</gene>
<reference evidence="12 13" key="1">
    <citation type="submission" date="2019-09" db="EMBL/GenBank/DDBJ databases">
        <title>Actinomadura physcomitrii sp. nov., a novel actinomycete isolated from moss [Physcomitrium sphaericum (Ludw) Fuernr].</title>
        <authorList>
            <person name="Zhuang X."/>
            <person name="Liu C."/>
        </authorList>
    </citation>
    <scope>NUCLEOTIDE SEQUENCE [LARGE SCALE GENOMIC DNA]</scope>
    <source>
        <strain evidence="12 13">HMC1</strain>
    </source>
</reference>
<name>A0A6H9YBJ8_9ACTN</name>
<dbReference type="GO" id="GO:0006633">
    <property type="term" value="P:fatty acid biosynthetic process"/>
    <property type="evidence" value="ECO:0007669"/>
    <property type="project" value="UniProtKB-KW"/>
</dbReference>
<evidence type="ECO:0000256" key="10">
    <source>
        <dbReference type="ARBA" id="ARBA00023160"/>
    </source>
</evidence>
<dbReference type="InterPro" id="IPR005067">
    <property type="entry name" value="Fatty_acid_desaturase-2"/>
</dbReference>
<dbReference type="OrthoDB" id="9772881at2"/>
<feature type="binding site" evidence="11">
    <location>
        <position position="194"/>
    </location>
    <ligand>
        <name>Fe cation</name>
        <dbReference type="ChEBI" id="CHEBI:24875"/>
        <label>1</label>
    </ligand>
</feature>
<dbReference type="PIRSF" id="PIRSF000346">
    <property type="entry name" value="Dlt9_acylACP_des"/>
    <property type="match status" value="1"/>
</dbReference>
<sequence>MPASPEEKFQTGLMLELEGLVEKEVDRHLSMAKEWFPHQYVPWGQGTDFDGPLGGTGWTPEDSKLSTEARESLIVNLLTEDNLPGYHRAIADVFGREGAWGYWVNRWTAEENRHGIVIRDYLTVTRAVDPIALERARMKHMEEGYEATHGNAFLHGVAYVSFQELATRVAHRNTGKASGDPVCEQMLTRVAADENLHMIFYRNLLGGALEIAPNETMQAITEVVKAFQMPGAGIEGFLRKSVIIANAGIYDLRLHHDDVLRPVLRKLGVFELEGLSDEGEKAREELGEFLDDLDAAATKFETRREERRARQAAKAEAGR</sequence>
<evidence type="ECO:0000256" key="11">
    <source>
        <dbReference type="PIRSR" id="PIRSR000346-1"/>
    </source>
</evidence>
<feature type="binding site" evidence="11">
    <location>
        <position position="114"/>
    </location>
    <ligand>
        <name>Fe cation</name>
        <dbReference type="ChEBI" id="CHEBI:24875"/>
        <label>1</label>
    </ligand>
</feature>
<evidence type="ECO:0000256" key="9">
    <source>
        <dbReference type="ARBA" id="ARBA00023098"/>
    </source>
</evidence>
<dbReference type="EMBL" id="WBMT01000022">
    <property type="protein sequence ID" value="KAB2342385.1"/>
    <property type="molecule type" value="Genomic_DNA"/>
</dbReference>
<comment type="cofactor">
    <cofactor evidence="11">
        <name>Fe cation</name>
        <dbReference type="ChEBI" id="CHEBI:24875"/>
    </cofactor>
    <text evidence="11">Binds 2 iron ions per subunit.</text>
</comment>
<dbReference type="PANTHER" id="PTHR31155:SF9">
    <property type="entry name" value="STEAROYL-[ACYL-CARRIER-PROTEIN] 9-DESATURASE 7, CHLOROPLASTIC"/>
    <property type="match status" value="1"/>
</dbReference>
<dbReference type="RefSeq" id="WP_151567096.1">
    <property type="nucleotide sequence ID" value="NZ_WBMT01000022.1"/>
</dbReference>
<feature type="binding site" evidence="11">
    <location>
        <position position="164"/>
    </location>
    <ligand>
        <name>Fe cation</name>
        <dbReference type="ChEBI" id="CHEBI:24875"/>
        <label>2</label>
    </ligand>
</feature>